<dbReference type="Proteomes" id="UP000287651">
    <property type="component" value="Unassembled WGS sequence"/>
</dbReference>
<dbReference type="EMBL" id="AMZH03011970">
    <property type="protein sequence ID" value="RRT51921.1"/>
    <property type="molecule type" value="Genomic_DNA"/>
</dbReference>
<evidence type="ECO:0000256" key="1">
    <source>
        <dbReference type="SAM" id="MobiDB-lite"/>
    </source>
</evidence>
<evidence type="ECO:0000313" key="3">
    <source>
        <dbReference type="Proteomes" id="UP000287651"/>
    </source>
</evidence>
<gene>
    <name evidence="2" type="ORF">B296_00038778</name>
</gene>
<reference evidence="2 3" key="1">
    <citation type="journal article" date="2014" name="Agronomy (Basel)">
        <title>A Draft Genome Sequence for Ensete ventricosum, the Drought-Tolerant Tree Against Hunger.</title>
        <authorList>
            <person name="Harrison J."/>
            <person name="Moore K.A."/>
            <person name="Paszkiewicz K."/>
            <person name="Jones T."/>
            <person name="Grant M."/>
            <person name="Ambacheew D."/>
            <person name="Muzemil S."/>
            <person name="Studholme D.J."/>
        </authorList>
    </citation>
    <scope>NUCLEOTIDE SEQUENCE [LARGE SCALE GENOMIC DNA]</scope>
</reference>
<organism evidence="2 3">
    <name type="scientific">Ensete ventricosum</name>
    <name type="common">Abyssinian banana</name>
    <name type="synonym">Musa ensete</name>
    <dbReference type="NCBI Taxonomy" id="4639"/>
    <lineage>
        <taxon>Eukaryota</taxon>
        <taxon>Viridiplantae</taxon>
        <taxon>Streptophyta</taxon>
        <taxon>Embryophyta</taxon>
        <taxon>Tracheophyta</taxon>
        <taxon>Spermatophyta</taxon>
        <taxon>Magnoliopsida</taxon>
        <taxon>Liliopsida</taxon>
        <taxon>Zingiberales</taxon>
        <taxon>Musaceae</taxon>
        <taxon>Ensete</taxon>
    </lineage>
</organism>
<dbReference type="AlphaFoldDB" id="A0A426YJH8"/>
<feature type="region of interest" description="Disordered" evidence="1">
    <location>
        <begin position="131"/>
        <end position="176"/>
    </location>
</feature>
<evidence type="ECO:0000313" key="2">
    <source>
        <dbReference type="EMBL" id="RRT51921.1"/>
    </source>
</evidence>
<accession>A0A426YJH8</accession>
<sequence length="188" mass="20266">MGVTLSIESWVRPFAKRRFRRFQRSRSTGTMTVSTTPKVTDVIFGRARLDCRVAEVAIRTVLGLTCRGRLVGTMWPSTWRGWAESTVRVARRTRKGDGCWLTVAAPEEKVMPVTGESKTLRCAPSPSSFHAKGAAGGAPCDPPPTSAVIGGVNKGTPPSTARSTSKGPPNDGTMKAPLRYLLHLSAEN</sequence>
<proteinExistence type="predicted"/>
<feature type="compositionally biased region" description="Polar residues" evidence="1">
    <location>
        <begin position="156"/>
        <end position="167"/>
    </location>
</feature>
<comment type="caution">
    <text evidence="2">The sequence shown here is derived from an EMBL/GenBank/DDBJ whole genome shotgun (WGS) entry which is preliminary data.</text>
</comment>
<name>A0A426YJH8_ENSVE</name>
<protein>
    <submittedName>
        <fullName evidence="2">Uncharacterized protein</fullName>
    </submittedName>
</protein>